<evidence type="ECO:0000256" key="2">
    <source>
        <dbReference type="ARBA" id="ARBA00023136"/>
    </source>
</evidence>
<dbReference type="GO" id="GO:0005886">
    <property type="term" value="C:plasma membrane"/>
    <property type="evidence" value="ECO:0007669"/>
    <property type="project" value="TreeGrafter"/>
</dbReference>
<feature type="transmembrane region" description="Helical" evidence="3">
    <location>
        <begin position="7"/>
        <end position="29"/>
    </location>
</feature>
<gene>
    <name evidence="5" type="primary">LOC120277237</name>
</gene>
<sequence>MANSHSFSLWLLEVFVLSGLLIFFLWLSLHPSKPTYTITQFSISGDQNNSSFTIEISNNNRGGRVYFSDINITIYIDEISAGNTMLPPFYQRHESTTTIMGGAKIDQRVYGVLHGKAELKVGLVTRVKYKIWLWKSKLHGMDMVATLPLGGDGKLKIKKAKMHRRHTASAIKRKLRL</sequence>
<dbReference type="GO" id="GO:0098542">
    <property type="term" value="P:defense response to other organism"/>
    <property type="evidence" value="ECO:0007669"/>
    <property type="project" value="InterPro"/>
</dbReference>
<dbReference type="GeneID" id="120277237"/>
<evidence type="ECO:0000313" key="5">
    <source>
        <dbReference type="RefSeq" id="XP_039139926.1"/>
    </source>
</evidence>
<protein>
    <submittedName>
        <fullName evidence="5">NDR1/HIN1-like protein 26</fullName>
    </submittedName>
</protein>
<dbReference type="RefSeq" id="XP_039139926.1">
    <property type="nucleotide sequence ID" value="XM_039283992.1"/>
</dbReference>
<keyword evidence="3" id="KW-0812">Transmembrane</keyword>
<evidence type="ECO:0000256" key="1">
    <source>
        <dbReference type="ARBA" id="ARBA00004370"/>
    </source>
</evidence>
<evidence type="ECO:0000313" key="4">
    <source>
        <dbReference type="Proteomes" id="UP001515500"/>
    </source>
</evidence>
<dbReference type="InterPro" id="IPR044839">
    <property type="entry name" value="NDR1-like"/>
</dbReference>
<dbReference type="Proteomes" id="UP001515500">
    <property type="component" value="Chromosome 15"/>
</dbReference>
<organism evidence="4 5">
    <name type="scientific">Dioscorea cayennensis subsp. rotundata</name>
    <name type="common">White Guinea yam</name>
    <name type="synonym">Dioscorea rotundata</name>
    <dbReference type="NCBI Taxonomy" id="55577"/>
    <lineage>
        <taxon>Eukaryota</taxon>
        <taxon>Viridiplantae</taxon>
        <taxon>Streptophyta</taxon>
        <taxon>Embryophyta</taxon>
        <taxon>Tracheophyta</taxon>
        <taxon>Spermatophyta</taxon>
        <taxon>Magnoliopsida</taxon>
        <taxon>Liliopsida</taxon>
        <taxon>Dioscoreales</taxon>
        <taxon>Dioscoreaceae</taxon>
        <taxon>Dioscorea</taxon>
    </lineage>
</organism>
<accession>A0AB40CJ47</accession>
<proteinExistence type="predicted"/>
<dbReference type="PANTHER" id="PTHR31415:SF125">
    <property type="entry name" value="HARPIN INDUCING PROTEIN 1-LIKE 9"/>
    <property type="match status" value="1"/>
</dbReference>
<dbReference type="AlphaFoldDB" id="A0AB40CJ47"/>
<comment type="subcellular location">
    <subcellularLocation>
        <location evidence="1">Membrane</location>
    </subcellularLocation>
</comment>
<evidence type="ECO:0000256" key="3">
    <source>
        <dbReference type="SAM" id="Phobius"/>
    </source>
</evidence>
<name>A0AB40CJ47_DIOCR</name>
<keyword evidence="2 3" id="KW-0472">Membrane</keyword>
<reference evidence="5" key="1">
    <citation type="submission" date="2025-08" db="UniProtKB">
        <authorList>
            <consortium name="RefSeq"/>
        </authorList>
    </citation>
    <scope>IDENTIFICATION</scope>
</reference>
<keyword evidence="4" id="KW-1185">Reference proteome</keyword>
<dbReference type="GO" id="GO:0009506">
    <property type="term" value="C:plasmodesma"/>
    <property type="evidence" value="ECO:0007669"/>
    <property type="project" value="TreeGrafter"/>
</dbReference>
<keyword evidence="3" id="KW-1133">Transmembrane helix</keyword>
<dbReference type="PANTHER" id="PTHR31415">
    <property type="entry name" value="OS05G0367900 PROTEIN"/>
    <property type="match status" value="1"/>
</dbReference>